<dbReference type="EMBL" id="BDGG01000016">
    <property type="protein sequence ID" value="GAV07779.1"/>
    <property type="molecule type" value="Genomic_DNA"/>
</dbReference>
<keyword evidence="2" id="KW-1185">Reference proteome</keyword>
<reference evidence="1 2" key="1">
    <citation type="journal article" date="2016" name="Nat. Commun.">
        <title>Extremotolerant tardigrade genome and improved radiotolerance of human cultured cells by tardigrade-unique protein.</title>
        <authorList>
            <person name="Hashimoto T."/>
            <person name="Horikawa D.D."/>
            <person name="Saito Y."/>
            <person name="Kuwahara H."/>
            <person name="Kozuka-Hata H."/>
            <person name="Shin-I T."/>
            <person name="Minakuchi Y."/>
            <person name="Ohishi K."/>
            <person name="Motoyama A."/>
            <person name="Aizu T."/>
            <person name="Enomoto A."/>
            <person name="Kondo K."/>
            <person name="Tanaka S."/>
            <person name="Hara Y."/>
            <person name="Koshikawa S."/>
            <person name="Sagara H."/>
            <person name="Miura T."/>
            <person name="Yokobori S."/>
            <person name="Miyagawa K."/>
            <person name="Suzuki Y."/>
            <person name="Kubo T."/>
            <person name="Oyama M."/>
            <person name="Kohara Y."/>
            <person name="Fujiyama A."/>
            <person name="Arakawa K."/>
            <person name="Katayama T."/>
            <person name="Toyoda A."/>
            <person name="Kunieda T."/>
        </authorList>
    </citation>
    <scope>NUCLEOTIDE SEQUENCE [LARGE SCALE GENOMIC DNA]</scope>
    <source>
        <strain evidence="1 2">YOKOZUNA-1</strain>
    </source>
</reference>
<dbReference type="InterPro" id="IPR036397">
    <property type="entry name" value="RNaseH_sf"/>
</dbReference>
<comment type="caution">
    <text evidence="1">The sequence shown here is derived from an EMBL/GenBank/DDBJ whole genome shotgun (WGS) entry which is preliminary data.</text>
</comment>
<gene>
    <name evidence="1" type="primary">RvY_17581-1</name>
    <name evidence="1" type="synonym">RvY_17581.1</name>
    <name evidence="1" type="ORF">RvY_17581</name>
</gene>
<accession>A0A1D1W9J2</accession>
<dbReference type="GO" id="GO:0003676">
    <property type="term" value="F:nucleic acid binding"/>
    <property type="evidence" value="ECO:0007669"/>
    <property type="project" value="InterPro"/>
</dbReference>
<name>A0A1D1W9J2_RAMVA</name>
<protein>
    <recommendedName>
        <fullName evidence="3">RNase H type-1 domain-containing protein</fullName>
    </recommendedName>
</protein>
<dbReference type="AlphaFoldDB" id="A0A1D1W9J2"/>
<organism evidence="1 2">
    <name type="scientific">Ramazzottius varieornatus</name>
    <name type="common">Water bear</name>
    <name type="synonym">Tardigrade</name>
    <dbReference type="NCBI Taxonomy" id="947166"/>
    <lineage>
        <taxon>Eukaryota</taxon>
        <taxon>Metazoa</taxon>
        <taxon>Ecdysozoa</taxon>
        <taxon>Tardigrada</taxon>
        <taxon>Eutardigrada</taxon>
        <taxon>Parachela</taxon>
        <taxon>Hypsibioidea</taxon>
        <taxon>Ramazzottiidae</taxon>
        <taxon>Ramazzottius</taxon>
    </lineage>
</organism>
<evidence type="ECO:0000313" key="1">
    <source>
        <dbReference type="EMBL" id="GAV07779.1"/>
    </source>
</evidence>
<dbReference type="Proteomes" id="UP000186922">
    <property type="component" value="Unassembled WGS sequence"/>
</dbReference>
<proteinExistence type="predicted"/>
<evidence type="ECO:0000313" key="2">
    <source>
        <dbReference type="Proteomes" id="UP000186922"/>
    </source>
</evidence>
<sequence length="175" mass="19144">MVLPIVAARLLSPSSLRLFRTTPSRAQSLFTGGQRGAPQSRHIVIQTDGCLYRKSKWIQSDRAGVGVFFAPDHPDNVAVPVPVWQITPATTLADIKHKAVTLAVLLGSWQRQSAQQDDKITVLTDCSDLIQPMSLAYQEHGEWLCFKHVASDMISNADILAEKASLSPDVTGKLL</sequence>
<dbReference type="Gene3D" id="3.30.420.10">
    <property type="entry name" value="Ribonuclease H-like superfamily/Ribonuclease H"/>
    <property type="match status" value="1"/>
</dbReference>
<evidence type="ECO:0008006" key="3">
    <source>
        <dbReference type="Google" id="ProtNLM"/>
    </source>
</evidence>